<evidence type="ECO:0000256" key="1">
    <source>
        <dbReference type="SAM" id="MobiDB-lite"/>
    </source>
</evidence>
<name>A0A2H3DA58_ARMGA</name>
<evidence type="ECO:0000313" key="2">
    <source>
        <dbReference type="EMBL" id="PBK85153.1"/>
    </source>
</evidence>
<dbReference type="OrthoDB" id="10415808at2759"/>
<dbReference type="AlphaFoldDB" id="A0A2H3DA58"/>
<dbReference type="InParanoid" id="A0A2H3DA58"/>
<proteinExistence type="predicted"/>
<dbReference type="Proteomes" id="UP000217790">
    <property type="component" value="Unassembled WGS sequence"/>
</dbReference>
<reference evidence="3" key="1">
    <citation type="journal article" date="2017" name="Nat. Ecol. Evol.">
        <title>Genome expansion and lineage-specific genetic innovations in the forest pathogenic fungi Armillaria.</title>
        <authorList>
            <person name="Sipos G."/>
            <person name="Prasanna A.N."/>
            <person name="Walter M.C."/>
            <person name="O'Connor E."/>
            <person name="Balint B."/>
            <person name="Krizsan K."/>
            <person name="Kiss B."/>
            <person name="Hess J."/>
            <person name="Varga T."/>
            <person name="Slot J."/>
            <person name="Riley R."/>
            <person name="Boka B."/>
            <person name="Rigling D."/>
            <person name="Barry K."/>
            <person name="Lee J."/>
            <person name="Mihaltcheva S."/>
            <person name="LaButti K."/>
            <person name="Lipzen A."/>
            <person name="Waldron R."/>
            <person name="Moloney N.M."/>
            <person name="Sperisen C."/>
            <person name="Kredics L."/>
            <person name="Vagvoelgyi C."/>
            <person name="Patrignani A."/>
            <person name="Fitzpatrick D."/>
            <person name="Nagy I."/>
            <person name="Doyle S."/>
            <person name="Anderson J.B."/>
            <person name="Grigoriev I.V."/>
            <person name="Gueldener U."/>
            <person name="Muensterkoetter M."/>
            <person name="Nagy L.G."/>
        </authorList>
    </citation>
    <scope>NUCLEOTIDE SEQUENCE [LARGE SCALE GENOMIC DNA]</scope>
    <source>
        <strain evidence="3">Ar21-2</strain>
    </source>
</reference>
<feature type="region of interest" description="Disordered" evidence="1">
    <location>
        <begin position="80"/>
        <end position="99"/>
    </location>
</feature>
<gene>
    <name evidence="2" type="ORF">ARMGADRAFT_1036636</name>
</gene>
<evidence type="ECO:0000313" key="3">
    <source>
        <dbReference type="Proteomes" id="UP000217790"/>
    </source>
</evidence>
<protein>
    <submittedName>
        <fullName evidence="2">Uncharacterized protein</fullName>
    </submittedName>
</protein>
<feature type="compositionally biased region" description="Polar residues" evidence="1">
    <location>
        <begin position="85"/>
        <end position="99"/>
    </location>
</feature>
<dbReference type="EMBL" id="KZ293693">
    <property type="protein sequence ID" value="PBK85153.1"/>
    <property type="molecule type" value="Genomic_DNA"/>
</dbReference>
<organism evidence="2 3">
    <name type="scientific">Armillaria gallica</name>
    <name type="common">Bulbous honey fungus</name>
    <name type="synonym">Armillaria bulbosa</name>
    <dbReference type="NCBI Taxonomy" id="47427"/>
    <lineage>
        <taxon>Eukaryota</taxon>
        <taxon>Fungi</taxon>
        <taxon>Dikarya</taxon>
        <taxon>Basidiomycota</taxon>
        <taxon>Agaricomycotina</taxon>
        <taxon>Agaricomycetes</taxon>
        <taxon>Agaricomycetidae</taxon>
        <taxon>Agaricales</taxon>
        <taxon>Marasmiineae</taxon>
        <taxon>Physalacriaceae</taxon>
        <taxon>Armillaria</taxon>
    </lineage>
</organism>
<feature type="region of interest" description="Disordered" evidence="1">
    <location>
        <begin position="122"/>
        <end position="143"/>
    </location>
</feature>
<accession>A0A2H3DA58</accession>
<sequence>MYFSMHAVITLSSIGEYRTYGELYNMKSSWNLIHGSEAPLPISLEAFDKIQASIHSFNGATTQVPLSSTIAAFSVSTPSPAPFSSAKSNPLSPTKSSTSPAKAYLATTSVSLNKASTSPTKATPIFKPARIPPPPVHGGEEMKGASATSLDYMPANLEFIKFIKSNSSVLSKEQVTAGAGAGLSVEDEQDGANVFWAVLWGKCLGVYRGWMQASEASPKCRGLLLSLMEIEANHLFVASYMKGNVYVVED</sequence>
<keyword evidence="3" id="KW-1185">Reference proteome</keyword>